<dbReference type="Proteomes" id="UP001279734">
    <property type="component" value="Unassembled WGS sequence"/>
</dbReference>
<keyword evidence="2" id="KW-1185">Reference proteome</keyword>
<sequence length="128" mass="13958">MIRDCPVAKEAPGVKSPIPAKVFVISAKEAEKSTEVVEGTLSICDISCHVLFDSGSTHCFVSHEFSKHLTTLAKVLEYPLMVASPTGSSVILNIAFSECPIKVNEYLMPVNLVVLKMKDFDVTWGWTG</sequence>
<organism evidence="1 2">
    <name type="scientific">Nepenthes gracilis</name>
    <name type="common">Slender pitcher plant</name>
    <dbReference type="NCBI Taxonomy" id="150966"/>
    <lineage>
        <taxon>Eukaryota</taxon>
        <taxon>Viridiplantae</taxon>
        <taxon>Streptophyta</taxon>
        <taxon>Embryophyta</taxon>
        <taxon>Tracheophyta</taxon>
        <taxon>Spermatophyta</taxon>
        <taxon>Magnoliopsida</taxon>
        <taxon>eudicotyledons</taxon>
        <taxon>Gunneridae</taxon>
        <taxon>Pentapetalae</taxon>
        <taxon>Caryophyllales</taxon>
        <taxon>Nepenthaceae</taxon>
        <taxon>Nepenthes</taxon>
    </lineage>
</organism>
<dbReference type="Gene3D" id="2.40.70.10">
    <property type="entry name" value="Acid Proteases"/>
    <property type="match status" value="1"/>
</dbReference>
<dbReference type="AlphaFoldDB" id="A0AAD3SWE8"/>
<evidence type="ECO:0000313" key="1">
    <source>
        <dbReference type="EMBL" id="GMH17777.1"/>
    </source>
</evidence>
<evidence type="ECO:0000313" key="2">
    <source>
        <dbReference type="Proteomes" id="UP001279734"/>
    </source>
</evidence>
<name>A0AAD3SWE8_NEPGR</name>
<proteinExistence type="predicted"/>
<protein>
    <submittedName>
        <fullName evidence="1">Uncharacterized protein</fullName>
    </submittedName>
</protein>
<reference evidence="1" key="1">
    <citation type="submission" date="2023-05" db="EMBL/GenBank/DDBJ databases">
        <title>Nepenthes gracilis genome sequencing.</title>
        <authorList>
            <person name="Fukushima K."/>
        </authorList>
    </citation>
    <scope>NUCLEOTIDE SEQUENCE</scope>
    <source>
        <strain evidence="1">SING2019-196</strain>
    </source>
</reference>
<gene>
    <name evidence="1" type="ORF">Nepgr_019618</name>
</gene>
<dbReference type="Pfam" id="PF08284">
    <property type="entry name" value="RVP_2"/>
    <property type="match status" value="1"/>
</dbReference>
<dbReference type="EMBL" id="BSYO01000018">
    <property type="protein sequence ID" value="GMH17777.1"/>
    <property type="molecule type" value="Genomic_DNA"/>
</dbReference>
<dbReference type="CDD" id="cd00303">
    <property type="entry name" value="retropepsin_like"/>
    <property type="match status" value="1"/>
</dbReference>
<dbReference type="InterPro" id="IPR021109">
    <property type="entry name" value="Peptidase_aspartic_dom_sf"/>
</dbReference>
<comment type="caution">
    <text evidence="1">The sequence shown here is derived from an EMBL/GenBank/DDBJ whole genome shotgun (WGS) entry which is preliminary data.</text>
</comment>
<accession>A0AAD3SWE8</accession>